<proteinExistence type="predicted"/>
<dbReference type="Gene3D" id="3.40.630.30">
    <property type="match status" value="1"/>
</dbReference>
<dbReference type="EC" id="2.3.1.-" evidence="4"/>
<dbReference type="InterPro" id="IPR050832">
    <property type="entry name" value="Bact_Acetyltransf"/>
</dbReference>
<evidence type="ECO:0000259" key="3">
    <source>
        <dbReference type="PROSITE" id="PS51186"/>
    </source>
</evidence>
<reference evidence="4 5" key="1">
    <citation type="submission" date="2022-11" db="EMBL/GenBank/DDBJ databases">
        <title>Nonomuraea corallina sp. nov., a new species of the genus Nonomuraea isolated from sea side sediment in Thai sea.</title>
        <authorList>
            <person name="Ngamcharungchit C."/>
            <person name="Matsumoto A."/>
            <person name="Suriyachadkun C."/>
            <person name="Panbangred W."/>
            <person name="Inahashi Y."/>
            <person name="Intra B."/>
        </authorList>
    </citation>
    <scope>NUCLEOTIDE SEQUENCE [LARGE SCALE GENOMIC DNA]</scope>
    <source>
        <strain evidence="4 5">DSM 43553</strain>
    </source>
</reference>
<dbReference type="GO" id="GO:0016746">
    <property type="term" value="F:acyltransferase activity"/>
    <property type="evidence" value="ECO:0007669"/>
    <property type="project" value="UniProtKB-KW"/>
</dbReference>
<evidence type="ECO:0000313" key="5">
    <source>
        <dbReference type="Proteomes" id="UP001212498"/>
    </source>
</evidence>
<dbReference type="Proteomes" id="UP001212498">
    <property type="component" value="Unassembled WGS sequence"/>
</dbReference>
<feature type="domain" description="N-acetyltransferase" evidence="3">
    <location>
        <begin position="2"/>
        <end position="160"/>
    </location>
</feature>
<gene>
    <name evidence="4" type="ORF">OUY24_33220</name>
</gene>
<evidence type="ECO:0000256" key="1">
    <source>
        <dbReference type="ARBA" id="ARBA00022679"/>
    </source>
</evidence>
<name>A0ABT4T7M6_9ACTN</name>
<accession>A0ABT4T7M6</accession>
<dbReference type="SUPFAM" id="SSF55729">
    <property type="entry name" value="Acyl-CoA N-acyltransferases (Nat)"/>
    <property type="match status" value="1"/>
</dbReference>
<dbReference type="PROSITE" id="PS51186">
    <property type="entry name" value="GNAT"/>
    <property type="match status" value="1"/>
</dbReference>
<keyword evidence="5" id="KW-1185">Reference proteome</keyword>
<dbReference type="Pfam" id="PF00583">
    <property type="entry name" value="Acetyltransf_1"/>
    <property type="match status" value="1"/>
</dbReference>
<sequence length="160" mass="17529">MVRARKATAADAAELVRLRAVMLASMTGREPADDGWREAAERRLRARLDEPDPRMLAFVVDAPGGGLAACATGTVEERLGGPGAPEGLVGYVFNVATHPEHRRRGYSRACVTALVEWYRERGIVTVDLRSSAEGEPLYASLGFVRTHDPAMRLRFTEPRP</sequence>
<dbReference type="CDD" id="cd04301">
    <property type="entry name" value="NAT_SF"/>
    <property type="match status" value="1"/>
</dbReference>
<dbReference type="InterPro" id="IPR000182">
    <property type="entry name" value="GNAT_dom"/>
</dbReference>
<evidence type="ECO:0000313" key="4">
    <source>
        <dbReference type="EMBL" id="MDA0645512.1"/>
    </source>
</evidence>
<keyword evidence="1 4" id="KW-0808">Transferase</keyword>
<evidence type="ECO:0000256" key="2">
    <source>
        <dbReference type="ARBA" id="ARBA00023315"/>
    </source>
</evidence>
<dbReference type="EMBL" id="JAPNUD010000142">
    <property type="protein sequence ID" value="MDA0645512.1"/>
    <property type="molecule type" value="Genomic_DNA"/>
</dbReference>
<organism evidence="4 5">
    <name type="scientific">Nonomuraea ferruginea</name>
    <dbReference type="NCBI Taxonomy" id="46174"/>
    <lineage>
        <taxon>Bacteria</taxon>
        <taxon>Bacillati</taxon>
        <taxon>Actinomycetota</taxon>
        <taxon>Actinomycetes</taxon>
        <taxon>Streptosporangiales</taxon>
        <taxon>Streptosporangiaceae</taxon>
        <taxon>Nonomuraea</taxon>
    </lineage>
</organism>
<dbReference type="InterPro" id="IPR016181">
    <property type="entry name" value="Acyl_CoA_acyltransferase"/>
</dbReference>
<protein>
    <submittedName>
        <fullName evidence="4">GNAT family N-acetyltransferase</fullName>
        <ecNumber evidence="4">2.3.1.-</ecNumber>
    </submittedName>
</protein>
<dbReference type="RefSeq" id="WP_271279124.1">
    <property type="nucleotide sequence ID" value="NZ_BAABFD010000002.1"/>
</dbReference>
<keyword evidence="2 4" id="KW-0012">Acyltransferase</keyword>
<dbReference type="PANTHER" id="PTHR43877">
    <property type="entry name" value="AMINOALKYLPHOSPHONATE N-ACETYLTRANSFERASE-RELATED-RELATED"/>
    <property type="match status" value="1"/>
</dbReference>
<comment type="caution">
    <text evidence="4">The sequence shown here is derived from an EMBL/GenBank/DDBJ whole genome shotgun (WGS) entry which is preliminary data.</text>
</comment>